<sequence>MYYSLYYLFFISLYYVKSLEVLHNETVRVRISTGEIEGYIDRNGKSHVHVFKGVPFAEPPVGNLRFSLPKEKSPWHFTWDAKQYRAACMANTTVATKLQKVISEDCLYMNIFADSRCTPNDSCPVIYYIHGGGFFWGSAVQFEDEFVIDRYASDRMVFLIPAYRLGMFGFWDFGDDTIVPRNLGLHDMIMSLKWVQKEILAFGGDPGRVTLMGNSAGASTIQFLSVSPAVPRDYYSNIVISSGSPTTFNGFNHSATNFIVKQSGCRENVSNPNNFSQIVDCLRQVDAFKLLDMAQLAESEDDVFFDGIVSDGPLFHNKTFTQLLSEWKQVPLFIGATKYEMYDHYKNITILCRKYGSIFDYSANRTIQACVDKYDNLMEKYKVRQMLIDSTHAEVYREAALNTRKGQPSYVWEFTMQGHNMHAGDISFMIGTHRPIVLTEEERVTNQAMYKAMTILK</sequence>
<dbReference type="SUPFAM" id="SSF53474">
    <property type="entry name" value="alpha/beta-Hydrolases"/>
    <property type="match status" value="1"/>
</dbReference>
<dbReference type="Proteomes" id="UP000887540">
    <property type="component" value="Unplaced"/>
</dbReference>
<reference evidence="7" key="1">
    <citation type="submission" date="2022-11" db="UniProtKB">
        <authorList>
            <consortium name="WormBaseParasite"/>
        </authorList>
    </citation>
    <scope>IDENTIFICATION</scope>
</reference>
<dbReference type="WBParaSite" id="ACRNAN_scaffold486.g16529.t1">
    <property type="protein sequence ID" value="ACRNAN_scaffold486.g16529.t1"/>
    <property type="gene ID" value="ACRNAN_scaffold486.g16529"/>
</dbReference>
<keyword evidence="3 4" id="KW-0378">Hydrolase</keyword>
<evidence type="ECO:0000256" key="1">
    <source>
        <dbReference type="ARBA" id="ARBA00005964"/>
    </source>
</evidence>
<dbReference type="PROSITE" id="PS00122">
    <property type="entry name" value="CARBOXYLESTERASE_B_1"/>
    <property type="match status" value="1"/>
</dbReference>
<organism evidence="6 7">
    <name type="scientific">Acrobeloides nanus</name>
    <dbReference type="NCBI Taxonomy" id="290746"/>
    <lineage>
        <taxon>Eukaryota</taxon>
        <taxon>Metazoa</taxon>
        <taxon>Ecdysozoa</taxon>
        <taxon>Nematoda</taxon>
        <taxon>Chromadorea</taxon>
        <taxon>Rhabditida</taxon>
        <taxon>Tylenchina</taxon>
        <taxon>Cephalobomorpha</taxon>
        <taxon>Cephaloboidea</taxon>
        <taxon>Cephalobidae</taxon>
        <taxon>Acrobeloides</taxon>
    </lineage>
</organism>
<dbReference type="GO" id="GO:0052689">
    <property type="term" value="F:carboxylic ester hydrolase activity"/>
    <property type="evidence" value="ECO:0007669"/>
    <property type="project" value="UniProtKB-KW"/>
</dbReference>
<dbReference type="InterPro" id="IPR019826">
    <property type="entry name" value="Carboxylesterase_B_AS"/>
</dbReference>
<dbReference type="InterPro" id="IPR002018">
    <property type="entry name" value="CarbesteraseB"/>
</dbReference>
<evidence type="ECO:0000313" key="7">
    <source>
        <dbReference type="WBParaSite" id="ACRNAN_scaffold486.g16529.t1"/>
    </source>
</evidence>
<evidence type="ECO:0000256" key="2">
    <source>
        <dbReference type="ARBA" id="ARBA00022487"/>
    </source>
</evidence>
<evidence type="ECO:0000256" key="3">
    <source>
        <dbReference type="ARBA" id="ARBA00022801"/>
    </source>
</evidence>
<dbReference type="PANTHER" id="PTHR45580">
    <property type="entry name" value="PROTEIN CBG05369"/>
    <property type="match status" value="1"/>
</dbReference>
<proteinExistence type="inferred from homology"/>
<evidence type="ECO:0000313" key="6">
    <source>
        <dbReference type="Proteomes" id="UP000887540"/>
    </source>
</evidence>
<dbReference type="EC" id="3.1.1.-" evidence="4"/>
<protein>
    <recommendedName>
        <fullName evidence="4">Carboxylic ester hydrolase</fullName>
        <ecNumber evidence="4">3.1.1.-</ecNumber>
    </recommendedName>
</protein>
<evidence type="ECO:0000259" key="5">
    <source>
        <dbReference type="Pfam" id="PF00135"/>
    </source>
</evidence>
<dbReference type="Gene3D" id="3.40.50.1820">
    <property type="entry name" value="alpha/beta hydrolase"/>
    <property type="match status" value="1"/>
</dbReference>
<accession>A0A914E0V5</accession>
<dbReference type="PANTHER" id="PTHR45580:SF7">
    <property type="entry name" value="CARBOXYLESTERASE TYPE B DOMAIN-CONTAINING PROTEIN-RELATED"/>
    <property type="match status" value="1"/>
</dbReference>
<comment type="similarity">
    <text evidence="1 4">Belongs to the type-B carboxylesterase/lipase family.</text>
</comment>
<feature type="domain" description="Carboxylesterase type B" evidence="5">
    <location>
        <begin position="28"/>
        <end position="350"/>
    </location>
</feature>
<dbReference type="Pfam" id="PF00135">
    <property type="entry name" value="COesterase"/>
    <property type="match status" value="1"/>
</dbReference>
<keyword evidence="2" id="KW-0719">Serine esterase</keyword>
<name>A0A914E0V5_9BILA</name>
<dbReference type="InterPro" id="IPR029058">
    <property type="entry name" value="AB_hydrolase_fold"/>
</dbReference>
<keyword evidence="6" id="KW-1185">Reference proteome</keyword>
<evidence type="ECO:0000256" key="4">
    <source>
        <dbReference type="RuleBase" id="RU361235"/>
    </source>
</evidence>
<dbReference type="AlphaFoldDB" id="A0A914E0V5"/>